<proteinExistence type="predicted"/>
<dbReference type="Proteomes" id="UP000475214">
    <property type="component" value="Unassembled WGS sequence"/>
</dbReference>
<evidence type="ECO:0000313" key="2">
    <source>
        <dbReference type="EMBL" id="NEE02647.1"/>
    </source>
</evidence>
<accession>A0A6L9SC32</accession>
<dbReference type="InterPro" id="IPR000719">
    <property type="entry name" value="Prot_kinase_dom"/>
</dbReference>
<organism evidence="2 3">
    <name type="scientific">Phytoactinopolyspora halotolerans</name>
    <dbReference type="NCBI Taxonomy" id="1981512"/>
    <lineage>
        <taxon>Bacteria</taxon>
        <taxon>Bacillati</taxon>
        <taxon>Actinomycetota</taxon>
        <taxon>Actinomycetes</taxon>
        <taxon>Jiangellales</taxon>
        <taxon>Jiangellaceae</taxon>
        <taxon>Phytoactinopolyspora</taxon>
    </lineage>
</organism>
<comment type="caution">
    <text evidence="2">The sequence shown here is derived from an EMBL/GenBank/DDBJ whole genome shotgun (WGS) entry which is preliminary data.</text>
</comment>
<feature type="domain" description="Protein kinase" evidence="1">
    <location>
        <begin position="1"/>
        <end position="240"/>
    </location>
</feature>
<dbReference type="PROSITE" id="PS50011">
    <property type="entry name" value="PROTEIN_KINASE_DOM"/>
    <property type="match status" value="1"/>
</dbReference>
<dbReference type="EMBL" id="JAAGOA010000016">
    <property type="protein sequence ID" value="NEE02647.1"/>
    <property type="molecule type" value="Genomic_DNA"/>
</dbReference>
<keyword evidence="3" id="KW-1185">Reference proteome</keyword>
<evidence type="ECO:0000313" key="3">
    <source>
        <dbReference type="Proteomes" id="UP000475214"/>
    </source>
</evidence>
<gene>
    <name evidence="2" type="ORF">G1H10_20995</name>
</gene>
<dbReference type="AlphaFoldDB" id="A0A6L9SC32"/>
<dbReference type="GO" id="GO:0005524">
    <property type="term" value="F:ATP binding"/>
    <property type="evidence" value="ECO:0007669"/>
    <property type="project" value="InterPro"/>
</dbReference>
<keyword evidence="2" id="KW-0808">Transferase</keyword>
<name>A0A6L9SC32_9ACTN</name>
<dbReference type="GO" id="GO:0004672">
    <property type="term" value="F:protein kinase activity"/>
    <property type="evidence" value="ECO:0007669"/>
    <property type="project" value="InterPro"/>
</dbReference>
<protein>
    <submittedName>
        <fullName evidence="2">Phosphotransferase</fullName>
    </submittedName>
</protein>
<reference evidence="2 3" key="1">
    <citation type="submission" date="2020-02" db="EMBL/GenBank/DDBJ databases">
        <authorList>
            <person name="Li X.-J."/>
            <person name="Han X.-M."/>
        </authorList>
    </citation>
    <scope>NUCLEOTIDE SEQUENCE [LARGE SCALE GENOMIC DNA]</scope>
    <source>
        <strain evidence="2 3">CCTCC AB 2017055</strain>
    </source>
</reference>
<dbReference type="Gene3D" id="1.10.510.10">
    <property type="entry name" value="Transferase(Phosphotransferase) domain 1"/>
    <property type="match status" value="1"/>
</dbReference>
<dbReference type="InterPro" id="IPR011009">
    <property type="entry name" value="Kinase-like_dom_sf"/>
</dbReference>
<sequence>MSTHDLVRRMGRLFAIFDERSQDSGHVSYGVDTGSARYFVKTAGGPAPSAAGTSRDERVSVLRRAAEIHHIDHPALVALHDVITTSDGIAVVYDWFDGELLHCPRERRQNPAEAHHRFKTLPAEIIASAVDEVIDLHVALESAGWVNGDFYDGCLMYDFRSGDIRVIDFECYRQGPYLNDKGRLPGSTRFMAPEEFELGATIDSRTSVFNLARMVEIFYLAEHESPAARARRVGHRPLAG</sequence>
<evidence type="ECO:0000259" key="1">
    <source>
        <dbReference type="PROSITE" id="PS50011"/>
    </source>
</evidence>
<dbReference type="SUPFAM" id="SSF56112">
    <property type="entry name" value="Protein kinase-like (PK-like)"/>
    <property type="match status" value="1"/>
</dbReference>